<keyword evidence="3" id="KW-1185">Reference proteome</keyword>
<dbReference type="CDD" id="cd04301">
    <property type="entry name" value="NAT_SF"/>
    <property type="match status" value="1"/>
</dbReference>
<dbReference type="Gene3D" id="3.40.630.30">
    <property type="match status" value="1"/>
</dbReference>
<proteinExistence type="predicted"/>
<comment type="caution">
    <text evidence="2">The sequence shown here is derived from an EMBL/GenBank/DDBJ whole genome shotgun (WGS) entry which is preliminary data.</text>
</comment>
<evidence type="ECO:0000259" key="1">
    <source>
        <dbReference type="PROSITE" id="PS51186"/>
    </source>
</evidence>
<dbReference type="InterPro" id="IPR000182">
    <property type="entry name" value="GNAT_dom"/>
</dbReference>
<evidence type="ECO:0000313" key="3">
    <source>
        <dbReference type="Proteomes" id="UP000634522"/>
    </source>
</evidence>
<reference evidence="2 3" key="1">
    <citation type="submission" date="2019-12" db="EMBL/GenBank/DDBJ databases">
        <title>Comparative genomics gives insights into the taxonomy of the Azoarcus-Aromatoleum group and reveals separate origins of nif in the plant-associated Azoarcus and non-plant-associated Aromatoleum sub-groups.</title>
        <authorList>
            <person name="Lafos M."/>
            <person name="Maluk M."/>
            <person name="Batista M."/>
            <person name="Junghare M."/>
            <person name="Carmona M."/>
            <person name="Faoro H."/>
            <person name="Cruz L.M."/>
            <person name="Battistoni F."/>
            <person name="De Souza E."/>
            <person name="Pedrosa F."/>
            <person name="Chen W.-M."/>
            <person name="Poole P.S."/>
            <person name="Dixon R.A."/>
            <person name="James E.K."/>
        </authorList>
    </citation>
    <scope>NUCLEOTIDE SEQUENCE [LARGE SCALE GENOMIC DNA]</scope>
    <source>
        <strain evidence="2 3">T</strain>
    </source>
</reference>
<dbReference type="EMBL" id="WTVS01000053">
    <property type="protein sequence ID" value="NMF99777.1"/>
    <property type="molecule type" value="Genomic_DNA"/>
</dbReference>
<evidence type="ECO:0000313" key="2">
    <source>
        <dbReference type="EMBL" id="NMF99777.1"/>
    </source>
</evidence>
<protein>
    <submittedName>
        <fullName evidence="2">GNAT family N-acetyltransferase</fullName>
    </submittedName>
</protein>
<dbReference type="RefSeq" id="WP_169142367.1">
    <property type="nucleotide sequence ID" value="NZ_WTVS01000053.1"/>
</dbReference>
<sequence>MGENGGPRVAAGSRAPSVRFRKIDASSAGLAALERFYRERYVAEFPDPDERESLDNMRRYLALKAQGWYGDNNYHIVVAECDGEAVGGVVFDYLARPRAGVIEFLFVASNRRESGIGRALLDEAVRLLRRDARRHGARLAAVVAEMNDPFLRPATPDNMDPFRRAAIWGRWGFGVLEFPYVQPALSAGQQPVDCLLLIMRPFGRVPRSGFRSQWVELVVAEYLRWAMRIEDPAADRDFLAMSHALASRPRVALVPLDRYAGEDPTDGLVVEVVSAPDRRPDGIATAAAIARAAIPVPGRVAAQQDFAAAFALGDSGAAHYHLWLLRTAPDAPAEGMASFFTLPTAGFGGYLVLAGGLRGRGLLRRVVARIEARMRQDGTSAEGWFIECGAEAVAVFRHIGFVAVPCDYRPPTVGEASPGGAPERLHLLFKPFGMRREPDRLERDFVCRALREILVSVYAIGNPAASSCYRRVLRTLADSGRERGRGCM</sequence>
<dbReference type="InterPro" id="IPR016181">
    <property type="entry name" value="Acyl_CoA_acyltransferase"/>
</dbReference>
<dbReference type="Pfam" id="PF00583">
    <property type="entry name" value="Acetyltransf_1"/>
    <property type="match status" value="1"/>
</dbReference>
<name>A0ABX1NKB5_9RHOO</name>
<accession>A0ABX1NKB5</accession>
<dbReference type="Proteomes" id="UP000634522">
    <property type="component" value="Unassembled WGS sequence"/>
</dbReference>
<dbReference type="SUPFAM" id="SSF55729">
    <property type="entry name" value="Acyl-CoA N-acyltransferases (Nat)"/>
    <property type="match status" value="2"/>
</dbReference>
<dbReference type="PROSITE" id="PS51186">
    <property type="entry name" value="GNAT"/>
    <property type="match status" value="1"/>
</dbReference>
<gene>
    <name evidence="2" type="ORF">GPA27_20575</name>
</gene>
<feature type="domain" description="N-acetyltransferase" evidence="1">
    <location>
        <begin position="18"/>
        <end position="201"/>
    </location>
</feature>
<organism evidence="2 3">
    <name type="scientific">Aromatoleum toluolicum</name>
    <dbReference type="NCBI Taxonomy" id="90060"/>
    <lineage>
        <taxon>Bacteria</taxon>
        <taxon>Pseudomonadati</taxon>
        <taxon>Pseudomonadota</taxon>
        <taxon>Betaproteobacteria</taxon>
        <taxon>Rhodocyclales</taxon>
        <taxon>Rhodocyclaceae</taxon>
        <taxon>Aromatoleum</taxon>
    </lineage>
</organism>